<keyword evidence="3" id="KW-1185">Reference proteome</keyword>
<organism evidence="2 3">
    <name type="scientific">Dankookia rubra</name>
    <dbReference type="NCBI Taxonomy" id="1442381"/>
    <lineage>
        <taxon>Bacteria</taxon>
        <taxon>Pseudomonadati</taxon>
        <taxon>Pseudomonadota</taxon>
        <taxon>Alphaproteobacteria</taxon>
        <taxon>Acetobacterales</taxon>
        <taxon>Roseomonadaceae</taxon>
        <taxon>Dankookia</taxon>
    </lineage>
</organism>
<gene>
    <name evidence="2" type="ORF">E2C06_00715</name>
</gene>
<protein>
    <submittedName>
        <fullName evidence="2">Pentapeptide repeat-containing protein</fullName>
    </submittedName>
</protein>
<dbReference type="OrthoDB" id="7304622at2"/>
<dbReference type="Gene3D" id="2.160.20.80">
    <property type="entry name" value="E3 ubiquitin-protein ligase SopA"/>
    <property type="match status" value="1"/>
</dbReference>
<keyword evidence="1" id="KW-0677">Repeat</keyword>
<proteinExistence type="predicted"/>
<sequence>MPCRADQARARRRWGRGPPGRLEEFASRSISAGVRTPFLLLPLLLLHLAPVQAAQCAAQPAPGIDWRRCLLEARDLRNVDLTGAVLRDASLSNSDLRGATLRGVVGYTARFVAADLRGADLTEAELLRADMTRANLSGARLVGADLRRIRFFRADLRGADLTAARLEGADLLHAQLEGARWIDGTRLCAAGSVGACR</sequence>
<dbReference type="InterPro" id="IPR001646">
    <property type="entry name" value="5peptide_repeat"/>
</dbReference>
<name>A0A4R5QPL2_9PROT</name>
<evidence type="ECO:0000313" key="3">
    <source>
        <dbReference type="Proteomes" id="UP000295096"/>
    </source>
</evidence>
<accession>A0A4R5QPL2</accession>
<reference evidence="2 3" key="1">
    <citation type="journal article" date="2016" name="J. Microbiol.">
        <title>Dankookia rubra gen. nov., sp. nov., an alphaproteobacterium isolated from sediment of a shallow stream.</title>
        <authorList>
            <person name="Kim W.H."/>
            <person name="Kim D.H."/>
            <person name="Kang K."/>
            <person name="Ahn T.Y."/>
        </authorList>
    </citation>
    <scope>NUCLEOTIDE SEQUENCE [LARGE SCALE GENOMIC DNA]</scope>
    <source>
        <strain evidence="2 3">JCM30602</strain>
    </source>
</reference>
<dbReference type="EMBL" id="SMSJ01000001">
    <property type="protein sequence ID" value="TDH64689.1"/>
    <property type="molecule type" value="Genomic_DNA"/>
</dbReference>
<dbReference type="PANTHER" id="PTHR47485:SF1">
    <property type="entry name" value="THYLAKOID LUMENAL 17.4 KDA PROTEIN, CHLOROPLASTIC"/>
    <property type="match status" value="1"/>
</dbReference>
<evidence type="ECO:0000313" key="2">
    <source>
        <dbReference type="EMBL" id="TDH64689.1"/>
    </source>
</evidence>
<dbReference type="Pfam" id="PF00805">
    <property type="entry name" value="Pentapeptide"/>
    <property type="match status" value="3"/>
</dbReference>
<comment type="caution">
    <text evidence="2">The sequence shown here is derived from an EMBL/GenBank/DDBJ whole genome shotgun (WGS) entry which is preliminary data.</text>
</comment>
<dbReference type="AlphaFoldDB" id="A0A4R5QPL2"/>
<evidence type="ECO:0000256" key="1">
    <source>
        <dbReference type="ARBA" id="ARBA00022737"/>
    </source>
</evidence>
<dbReference type="PANTHER" id="PTHR47485">
    <property type="entry name" value="THYLAKOID LUMENAL 17.4 KDA PROTEIN, CHLOROPLASTIC"/>
    <property type="match status" value="1"/>
</dbReference>
<dbReference type="Proteomes" id="UP000295096">
    <property type="component" value="Unassembled WGS sequence"/>
</dbReference>
<dbReference type="SUPFAM" id="SSF141571">
    <property type="entry name" value="Pentapeptide repeat-like"/>
    <property type="match status" value="1"/>
</dbReference>